<evidence type="ECO:0000313" key="2">
    <source>
        <dbReference type="Proteomes" id="UP000018781"/>
    </source>
</evidence>
<dbReference type="Proteomes" id="UP000018781">
    <property type="component" value="Chromosome"/>
</dbReference>
<accession>V9XR56</accession>
<sequence length="34" mass="3673">MQTFDFTKLDDALAAVASGEIIRAVLTFDIQGNT</sequence>
<proteinExistence type="predicted"/>
<dbReference type="EMBL" id="CP006996">
    <property type="protein sequence ID" value="AHD23867.1"/>
    <property type="molecule type" value="Genomic_DNA"/>
</dbReference>
<organism evidence="1 2">
    <name type="scientific">Rhodococcus pyridinivorans SB3094</name>
    <dbReference type="NCBI Taxonomy" id="1435356"/>
    <lineage>
        <taxon>Bacteria</taxon>
        <taxon>Bacillati</taxon>
        <taxon>Actinomycetota</taxon>
        <taxon>Actinomycetes</taxon>
        <taxon>Mycobacteriales</taxon>
        <taxon>Nocardiaceae</taxon>
        <taxon>Rhodococcus</taxon>
    </lineage>
</organism>
<evidence type="ECO:0000313" key="1">
    <source>
        <dbReference type="EMBL" id="AHD23867.1"/>
    </source>
</evidence>
<name>V9XR56_9NOCA</name>
<dbReference type="AlphaFoldDB" id="V9XR56"/>
<protein>
    <submittedName>
        <fullName evidence="1">Uncharacterized protein</fullName>
    </submittedName>
</protein>
<gene>
    <name evidence="1" type="ORF">Y013_18250</name>
</gene>
<dbReference type="HOGENOM" id="CLU_3375625_0_0_11"/>
<dbReference type="KEGG" id="rpy:Y013_18250"/>
<reference evidence="1 2" key="1">
    <citation type="journal article" date="2014" name="Genome Announc.">
        <title>Complete Genome of Rhodococcus pyridinivorans SB3094, a Methyl-Ethyl-Ketone-Degrading Bacterium Used for Bioaugmentation.</title>
        <authorList>
            <person name="Dueholm M.S."/>
            <person name="Albertsen M."/>
            <person name="D'Imperio S."/>
            <person name="Tale V.P."/>
            <person name="Lewis D."/>
            <person name="Nielsen P.H."/>
            <person name="Nielsen J.L."/>
        </authorList>
    </citation>
    <scope>NUCLEOTIDE SEQUENCE [LARGE SCALE GENOMIC DNA]</scope>
    <source>
        <strain evidence="1 2">SB3094</strain>
    </source>
</reference>